<gene>
    <name evidence="2" type="ORF">GGX14DRAFT_617769</name>
</gene>
<feature type="region of interest" description="Disordered" evidence="1">
    <location>
        <begin position="180"/>
        <end position="243"/>
    </location>
</feature>
<feature type="compositionally biased region" description="Low complexity" evidence="1">
    <location>
        <begin position="180"/>
        <end position="208"/>
    </location>
</feature>
<keyword evidence="3" id="KW-1185">Reference proteome</keyword>
<evidence type="ECO:0000313" key="2">
    <source>
        <dbReference type="EMBL" id="KAJ7213912.1"/>
    </source>
</evidence>
<dbReference type="EMBL" id="JARJCW010000020">
    <property type="protein sequence ID" value="KAJ7213912.1"/>
    <property type="molecule type" value="Genomic_DNA"/>
</dbReference>
<proteinExistence type="predicted"/>
<reference evidence="2" key="1">
    <citation type="submission" date="2023-03" db="EMBL/GenBank/DDBJ databases">
        <title>Massive genome expansion in bonnet fungi (Mycena s.s.) driven by repeated elements and novel gene families across ecological guilds.</title>
        <authorList>
            <consortium name="Lawrence Berkeley National Laboratory"/>
            <person name="Harder C.B."/>
            <person name="Miyauchi S."/>
            <person name="Viragh M."/>
            <person name="Kuo A."/>
            <person name="Thoen E."/>
            <person name="Andreopoulos B."/>
            <person name="Lu D."/>
            <person name="Skrede I."/>
            <person name="Drula E."/>
            <person name="Henrissat B."/>
            <person name="Morin E."/>
            <person name="Kohler A."/>
            <person name="Barry K."/>
            <person name="LaButti K."/>
            <person name="Morin E."/>
            <person name="Salamov A."/>
            <person name="Lipzen A."/>
            <person name="Mereny Z."/>
            <person name="Hegedus B."/>
            <person name="Baldrian P."/>
            <person name="Stursova M."/>
            <person name="Weitz H."/>
            <person name="Taylor A."/>
            <person name="Grigoriev I.V."/>
            <person name="Nagy L.G."/>
            <person name="Martin F."/>
            <person name="Kauserud H."/>
        </authorList>
    </citation>
    <scope>NUCLEOTIDE SEQUENCE</scope>
    <source>
        <strain evidence="2">9144</strain>
    </source>
</reference>
<organism evidence="2 3">
    <name type="scientific">Mycena pura</name>
    <dbReference type="NCBI Taxonomy" id="153505"/>
    <lineage>
        <taxon>Eukaryota</taxon>
        <taxon>Fungi</taxon>
        <taxon>Dikarya</taxon>
        <taxon>Basidiomycota</taxon>
        <taxon>Agaricomycotina</taxon>
        <taxon>Agaricomycetes</taxon>
        <taxon>Agaricomycetidae</taxon>
        <taxon>Agaricales</taxon>
        <taxon>Marasmiineae</taxon>
        <taxon>Mycenaceae</taxon>
        <taxon>Mycena</taxon>
    </lineage>
</organism>
<feature type="compositionally biased region" description="Gly residues" evidence="1">
    <location>
        <begin position="209"/>
        <end position="224"/>
    </location>
</feature>
<dbReference type="AlphaFoldDB" id="A0AAD6VIK6"/>
<protein>
    <submittedName>
        <fullName evidence="2">Uncharacterized protein</fullName>
    </submittedName>
</protein>
<dbReference type="Proteomes" id="UP001219525">
    <property type="component" value="Unassembled WGS sequence"/>
</dbReference>
<sequence>MAARAINGLKGGMACSSFFSSLTLRIPLHANRTPQRPKMFSLIKLGAILALAAPLASALKIKEITGNFVIGGDINITWTTSNSDPAGSFTIELTHPSFNSKLAIANNVDASSLSLTNVELPVVSMPGYDFTAHIDNDAVVYAVSDSFSIGAEHTTASATVDGGVVPSTSVTPISTPSLLPSVSSSNKLASTPPSTVSVTAPASVPSGPSPGGASAGASPGGASAGGASSAASSPSPSTTGGALSVRSVSGALLVAVGAVAGALIL</sequence>
<evidence type="ECO:0000256" key="1">
    <source>
        <dbReference type="SAM" id="MobiDB-lite"/>
    </source>
</evidence>
<evidence type="ECO:0000313" key="3">
    <source>
        <dbReference type="Proteomes" id="UP001219525"/>
    </source>
</evidence>
<accession>A0AAD6VIK6</accession>
<comment type="caution">
    <text evidence="2">The sequence shown here is derived from an EMBL/GenBank/DDBJ whole genome shotgun (WGS) entry which is preliminary data.</text>
</comment>
<name>A0AAD6VIK6_9AGAR</name>
<feature type="compositionally biased region" description="Low complexity" evidence="1">
    <location>
        <begin position="225"/>
        <end position="242"/>
    </location>
</feature>